<dbReference type="EMBL" id="JAULSU010000003">
    <property type="protein sequence ID" value="KAK0623084.1"/>
    <property type="molecule type" value="Genomic_DNA"/>
</dbReference>
<gene>
    <name evidence="2" type="ORF">B0T14DRAFT_553342</name>
</gene>
<keyword evidence="3" id="KW-1185">Reference proteome</keyword>
<organism evidence="2 3">
    <name type="scientific">Immersiella caudata</name>
    <dbReference type="NCBI Taxonomy" id="314043"/>
    <lineage>
        <taxon>Eukaryota</taxon>
        <taxon>Fungi</taxon>
        <taxon>Dikarya</taxon>
        <taxon>Ascomycota</taxon>
        <taxon>Pezizomycotina</taxon>
        <taxon>Sordariomycetes</taxon>
        <taxon>Sordariomycetidae</taxon>
        <taxon>Sordariales</taxon>
        <taxon>Lasiosphaeriaceae</taxon>
        <taxon>Immersiella</taxon>
    </lineage>
</organism>
<dbReference type="PANTHER" id="PTHR34815:SF2">
    <property type="entry name" value="N-ACETYLTRANSFERASE DOMAIN-CONTAINING PROTEIN"/>
    <property type="match status" value="1"/>
</dbReference>
<dbReference type="Pfam" id="PF22998">
    <property type="entry name" value="GNAT_LYC1-like"/>
    <property type="match status" value="1"/>
</dbReference>
<dbReference type="PANTHER" id="PTHR34815">
    <property type="entry name" value="LYSINE ACETYLTRANSFERASE"/>
    <property type="match status" value="1"/>
</dbReference>
<feature type="domain" description="LYC1 C-terminal" evidence="1">
    <location>
        <begin position="194"/>
        <end position="276"/>
    </location>
</feature>
<proteinExistence type="predicted"/>
<accession>A0AA39WWT3</accession>
<evidence type="ECO:0000259" key="1">
    <source>
        <dbReference type="Pfam" id="PF22998"/>
    </source>
</evidence>
<sequence>MQIKIPTTTTTVAFTLATPHPSWSGSITRETTPSRAALSSCPSPYGTYYYVLRPTSSPDGILSACEVTVKRTLVRTSTSGDESGAVEGEKGASVREVTAYGIASVFTAPTDRGKGLAGYLLRCVQREADGGLGWWKDGMSAQVVLALEEGFDVGMGEGRSRSLLRGMRDGYVAGGMRDGKEVVNRGARTAERSSWRNAKGLLRAALAKARDWGLPSVTVWSPLGEACVAAATRLWRELGDKLKAVFEERRDGSIPNLRWKHGKDTSSVVWEDKEYFHGAESNLKLFLGGLLNGNLGHG</sequence>
<dbReference type="InterPro" id="IPR055100">
    <property type="entry name" value="GNAT_LYC1-like"/>
</dbReference>
<protein>
    <recommendedName>
        <fullName evidence="1">LYC1 C-terminal domain-containing protein</fullName>
    </recommendedName>
</protein>
<reference evidence="2" key="1">
    <citation type="submission" date="2023-06" db="EMBL/GenBank/DDBJ databases">
        <title>Genome-scale phylogeny and comparative genomics of the fungal order Sordariales.</title>
        <authorList>
            <consortium name="Lawrence Berkeley National Laboratory"/>
            <person name="Hensen N."/>
            <person name="Bonometti L."/>
            <person name="Westerberg I."/>
            <person name="Brannstrom I.O."/>
            <person name="Guillou S."/>
            <person name="Cros-Aarteil S."/>
            <person name="Calhoun S."/>
            <person name="Haridas S."/>
            <person name="Kuo A."/>
            <person name="Mondo S."/>
            <person name="Pangilinan J."/>
            <person name="Riley R."/>
            <person name="Labutti K."/>
            <person name="Andreopoulos B."/>
            <person name="Lipzen A."/>
            <person name="Chen C."/>
            <person name="Yanf M."/>
            <person name="Daum C."/>
            <person name="Ng V."/>
            <person name="Clum A."/>
            <person name="Steindorff A."/>
            <person name="Ohm R."/>
            <person name="Martin F."/>
            <person name="Silar P."/>
            <person name="Natvig D."/>
            <person name="Lalanne C."/>
            <person name="Gautier V."/>
            <person name="Ament-Velasquez S.L."/>
            <person name="Kruys A."/>
            <person name="Hutchinson M.I."/>
            <person name="Powell A.J."/>
            <person name="Barry K."/>
            <person name="Miller A.N."/>
            <person name="Grigoriev I.V."/>
            <person name="Debuchy R."/>
            <person name="Gladieux P."/>
            <person name="Thoren M.H."/>
            <person name="Johannesson H."/>
        </authorList>
    </citation>
    <scope>NUCLEOTIDE SEQUENCE</scope>
    <source>
        <strain evidence="2">CBS 606.72</strain>
    </source>
</reference>
<comment type="caution">
    <text evidence="2">The sequence shown here is derived from an EMBL/GenBank/DDBJ whole genome shotgun (WGS) entry which is preliminary data.</text>
</comment>
<dbReference type="AlphaFoldDB" id="A0AA39WWT3"/>
<evidence type="ECO:0000313" key="2">
    <source>
        <dbReference type="EMBL" id="KAK0623084.1"/>
    </source>
</evidence>
<dbReference type="Proteomes" id="UP001175000">
    <property type="component" value="Unassembled WGS sequence"/>
</dbReference>
<name>A0AA39WWT3_9PEZI</name>
<evidence type="ECO:0000313" key="3">
    <source>
        <dbReference type="Proteomes" id="UP001175000"/>
    </source>
</evidence>
<dbReference type="InterPro" id="IPR053013">
    <property type="entry name" value="LAT"/>
</dbReference>